<dbReference type="GO" id="GO:0000166">
    <property type="term" value="F:nucleotide binding"/>
    <property type="evidence" value="ECO:0007669"/>
    <property type="project" value="UniProtKB-KW"/>
</dbReference>
<evidence type="ECO:0000313" key="10">
    <source>
        <dbReference type="EMBL" id="OQV14607.1"/>
    </source>
</evidence>
<dbReference type="Proteomes" id="UP000192578">
    <property type="component" value="Unassembled WGS sequence"/>
</dbReference>
<evidence type="ECO:0000256" key="5">
    <source>
        <dbReference type="ARBA" id="ARBA00023136"/>
    </source>
</evidence>
<keyword evidence="11" id="KW-1185">Reference proteome</keyword>
<dbReference type="InterPro" id="IPR050401">
    <property type="entry name" value="Cyclic_nucleotide_synthase"/>
</dbReference>
<evidence type="ECO:0000256" key="3">
    <source>
        <dbReference type="ARBA" id="ARBA00022741"/>
    </source>
</evidence>
<protein>
    <submittedName>
        <fullName evidence="10">Receptor-type guanylate cyclase gcy-3</fullName>
    </submittedName>
</protein>
<comment type="caution">
    <text evidence="10">The sequence shown here is derived from an EMBL/GenBank/DDBJ whole genome shotgun (WGS) entry which is preliminary data.</text>
</comment>
<proteinExistence type="predicted"/>
<gene>
    <name evidence="10" type="ORF">BV898_11226</name>
</gene>
<keyword evidence="5 8" id="KW-0472">Membrane</keyword>
<dbReference type="InterPro" id="IPR001054">
    <property type="entry name" value="A/G_cyclase"/>
</dbReference>
<evidence type="ECO:0000256" key="8">
    <source>
        <dbReference type="SAM" id="Phobius"/>
    </source>
</evidence>
<dbReference type="PANTHER" id="PTHR11920">
    <property type="entry name" value="GUANYLYL CYCLASE"/>
    <property type="match status" value="1"/>
</dbReference>
<evidence type="ECO:0000259" key="9">
    <source>
        <dbReference type="PROSITE" id="PS50125"/>
    </source>
</evidence>
<dbReference type="GO" id="GO:0004016">
    <property type="term" value="F:adenylate cyclase activity"/>
    <property type="evidence" value="ECO:0007669"/>
    <property type="project" value="TreeGrafter"/>
</dbReference>
<feature type="domain" description="Guanylate cyclase" evidence="9">
    <location>
        <begin position="475"/>
        <end position="609"/>
    </location>
</feature>
<dbReference type="SMART" id="SM00044">
    <property type="entry name" value="CYCc"/>
    <property type="match status" value="1"/>
</dbReference>
<dbReference type="GO" id="GO:0004383">
    <property type="term" value="F:guanylate cyclase activity"/>
    <property type="evidence" value="ECO:0007669"/>
    <property type="project" value="TreeGrafter"/>
</dbReference>
<dbReference type="SUPFAM" id="SSF55073">
    <property type="entry name" value="Nucleotide cyclase"/>
    <property type="match status" value="1"/>
</dbReference>
<feature type="transmembrane region" description="Helical" evidence="8">
    <location>
        <begin position="50"/>
        <end position="74"/>
    </location>
</feature>
<comment type="subcellular location">
    <subcellularLocation>
        <location evidence="1">Membrane</location>
    </subcellularLocation>
</comment>
<accession>A0A1W0WHE2</accession>
<evidence type="ECO:0000256" key="7">
    <source>
        <dbReference type="ARBA" id="ARBA00023239"/>
    </source>
</evidence>
<dbReference type="Gene3D" id="6.10.250.780">
    <property type="match status" value="1"/>
</dbReference>
<dbReference type="GO" id="GO:0005886">
    <property type="term" value="C:plasma membrane"/>
    <property type="evidence" value="ECO:0007669"/>
    <property type="project" value="TreeGrafter"/>
</dbReference>
<keyword evidence="6" id="KW-0325">Glycoprotein</keyword>
<dbReference type="OrthoDB" id="10060357at2759"/>
<evidence type="ECO:0000256" key="4">
    <source>
        <dbReference type="ARBA" id="ARBA00022989"/>
    </source>
</evidence>
<dbReference type="EMBL" id="MTYJ01000102">
    <property type="protein sequence ID" value="OQV14607.1"/>
    <property type="molecule type" value="Genomic_DNA"/>
</dbReference>
<dbReference type="AlphaFoldDB" id="A0A1W0WHE2"/>
<reference evidence="11" key="1">
    <citation type="submission" date="2017-01" db="EMBL/GenBank/DDBJ databases">
        <title>Comparative genomics of anhydrobiosis in the tardigrade Hypsibius dujardini.</title>
        <authorList>
            <person name="Yoshida Y."/>
            <person name="Koutsovoulos G."/>
            <person name="Laetsch D."/>
            <person name="Stevens L."/>
            <person name="Kumar S."/>
            <person name="Horikawa D."/>
            <person name="Ishino K."/>
            <person name="Komine S."/>
            <person name="Tomita M."/>
            <person name="Blaxter M."/>
            <person name="Arakawa K."/>
        </authorList>
    </citation>
    <scope>NUCLEOTIDE SEQUENCE [LARGE SCALE GENOMIC DNA]</scope>
    <source>
        <strain evidence="11">Z151</strain>
    </source>
</reference>
<organism evidence="10 11">
    <name type="scientific">Hypsibius exemplaris</name>
    <name type="common">Freshwater tardigrade</name>
    <dbReference type="NCBI Taxonomy" id="2072580"/>
    <lineage>
        <taxon>Eukaryota</taxon>
        <taxon>Metazoa</taxon>
        <taxon>Ecdysozoa</taxon>
        <taxon>Tardigrada</taxon>
        <taxon>Eutardigrada</taxon>
        <taxon>Parachela</taxon>
        <taxon>Hypsibioidea</taxon>
        <taxon>Hypsibiidae</taxon>
        <taxon>Hypsibius</taxon>
    </lineage>
</organism>
<keyword evidence="10" id="KW-0675">Receptor</keyword>
<dbReference type="GO" id="GO:0001653">
    <property type="term" value="F:peptide receptor activity"/>
    <property type="evidence" value="ECO:0007669"/>
    <property type="project" value="TreeGrafter"/>
</dbReference>
<dbReference type="GO" id="GO:0007168">
    <property type="term" value="P:receptor guanylyl cyclase signaling pathway"/>
    <property type="evidence" value="ECO:0007669"/>
    <property type="project" value="TreeGrafter"/>
</dbReference>
<keyword evidence="2 8" id="KW-0812">Transmembrane</keyword>
<keyword evidence="4 8" id="KW-1133">Transmembrane helix</keyword>
<keyword evidence="3" id="KW-0547">Nucleotide-binding</keyword>
<evidence type="ECO:0000313" key="11">
    <source>
        <dbReference type="Proteomes" id="UP000192578"/>
    </source>
</evidence>
<evidence type="ECO:0000256" key="1">
    <source>
        <dbReference type="ARBA" id="ARBA00004370"/>
    </source>
</evidence>
<keyword evidence="7" id="KW-0456">Lyase</keyword>
<dbReference type="Pfam" id="PF00211">
    <property type="entry name" value="Guanylate_cyc"/>
    <property type="match status" value="1"/>
</dbReference>
<sequence>MRKSVDETLDPSTIQAVKTRGVRSFGASVVIHYEYNEFVREQGEKRRFRSILACLVVFFPACVLFAWGITHLVLGVTALASSSRLSYVVNKNVQIALATIQLNFEGGEMAQAMLSTENESRLDTTSQYANFNLTLQQRNTDQALQSALLWDRTFFATDRPTTSQSGQQFNYTKYSELHDLLIQHRQELSIASSLTNLQLDGALAEAVLRQWQWYRALTNDIYGQITEVFLAHPDLPIWPNFLDTDYAVLFHRMLNHKRILGTFLLHQGVPYAAKLPVWYDLVGYISTEELLYSSAFFMAPSFRRFVRNVQNNEKARKINWTIIADCDSVLQNIFVTESVAGNSFPPVPMKGDAYFTELTNLMLEVQEYAVRSSGRILTGLAEQEAADYAKCAWSAVLLCITFGGGLLNIYAIWSFIQHFVTQVRESAVEHRDKTLDLRMERRKTNMVLHTMLPRKVADELKFRKFVRPIYYESVSMYFSDVQGFTALSSRSQPQDIVIMLTELYTKFDDILNDYKVWKLETIGDAYCIIAGATNQNEFESPMEHAMEIVNCSLDIRDYIRHFPIPHLPDELVKIRIGVHMGSVVAGVAGVGMHRYCVVGDALRVVEEVEASGMHGRVHLSEAAKNAIFAVASSETLDGPAAPADTESVTLNHPNRAKYVCVRNTDAELIMHGRIIKTYWIDRRDSDFARSLEGAMVKKRSYGEVNLLHPGQEALLRHRTSQAVLPRLDVVVEEGQNIAAQRDEASREKQPETIILQDVFAVETSAEVRATVVSAAE</sequence>
<dbReference type="Gene3D" id="3.30.70.1230">
    <property type="entry name" value="Nucleotide cyclase"/>
    <property type="match status" value="1"/>
</dbReference>
<dbReference type="PANTHER" id="PTHR11920:SF501">
    <property type="entry name" value="GUANYLATE CYCLASE 32E"/>
    <property type="match status" value="1"/>
</dbReference>
<dbReference type="PROSITE" id="PS50125">
    <property type="entry name" value="GUANYLATE_CYCLASE_2"/>
    <property type="match status" value="1"/>
</dbReference>
<evidence type="ECO:0000256" key="6">
    <source>
        <dbReference type="ARBA" id="ARBA00023180"/>
    </source>
</evidence>
<dbReference type="InterPro" id="IPR029787">
    <property type="entry name" value="Nucleotide_cyclase"/>
</dbReference>
<name>A0A1W0WHE2_HYPEX</name>
<dbReference type="CDD" id="cd07302">
    <property type="entry name" value="CHD"/>
    <property type="match status" value="1"/>
</dbReference>
<evidence type="ECO:0000256" key="2">
    <source>
        <dbReference type="ARBA" id="ARBA00022692"/>
    </source>
</evidence>
<dbReference type="GO" id="GO:0035556">
    <property type="term" value="P:intracellular signal transduction"/>
    <property type="evidence" value="ECO:0007669"/>
    <property type="project" value="InterPro"/>
</dbReference>